<feature type="binding site" evidence="7">
    <location>
        <position position="408"/>
    </location>
    <ligand>
        <name>ATP</name>
        <dbReference type="ChEBI" id="CHEBI:30616"/>
    </ligand>
</feature>
<evidence type="ECO:0000256" key="3">
    <source>
        <dbReference type="ARBA" id="ARBA00022741"/>
    </source>
</evidence>
<feature type="binding site" evidence="7">
    <location>
        <position position="242"/>
    </location>
    <ligand>
        <name>sn-glycerol 3-phosphate</name>
        <dbReference type="ChEBI" id="CHEBI:57597"/>
    </ligand>
</feature>
<evidence type="ECO:0000256" key="4">
    <source>
        <dbReference type="ARBA" id="ARBA00022777"/>
    </source>
</evidence>
<feature type="binding site" evidence="7">
    <location>
        <position position="307"/>
    </location>
    <ligand>
        <name>ATP</name>
        <dbReference type="ChEBI" id="CHEBI:30616"/>
    </ligand>
</feature>
<dbReference type="PROSITE" id="PS00933">
    <property type="entry name" value="FGGY_KINASES_1"/>
    <property type="match status" value="1"/>
</dbReference>
<evidence type="ECO:0000256" key="8">
    <source>
        <dbReference type="RuleBase" id="RU003733"/>
    </source>
</evidence>
<proteinExistence type="inferred from homology"/>
<comment type="similarity">
    <text evidence="1 7 8">Belongs to the FGGY kinase family.</text>
</comment>
<evidence type="ECO:0000256" key="2">
    <source>
        <dbReference type="ARBA" id="ARBA00022679"/>
    </source>
</evidence>
<evidence type="ECO:0000259" key="10">
    <source>
        <dbReference type="Pfam" id="PF02782"/>
    </source>
</evidence>
<evidence type="ECO:0000256" key="1">
    <source>
        <dbReference type="ARBA" id="ARBA00009156"/>
    </source>
</evidence>
<dbReference type="PIRSF" id="PIRSF000538">
    <property type="entry name" value="GlpK"/>
    <property type="match status" value="1"/>
</dbReference>
<comment type="pathway">
    <text evidence="7">Polyol metabolism; glycerol degradation via glycerol kinase pathway; sn-glycerol 3-phosphate from glycerol: step 1/1.</text>
</comment>
<feature type="binding site" evidence="7">
    <location>
        <position position="14"/>
    </location>
    <ligand>
        <name>ATP</name>
        <dbReference type="ChEBI" id="CHEBI:30616"/>
    </ligand>
</feature>
<feature type="binding site" evidence="7">
    <location>
        <position position="12"/>
    </location>
    <ligand>
        <name>ADP</name>
        <dbReference type="ChEBI" id="CHEBI:456216"/>
    </ligand>
</feature>
<keyword evidence="2 7" id="KW-0808">Transferase</keyword>
<dbReference type="HAMAP" id="MF_00186">
    <property type="entry name" value="Glycerol_kin"/>
    <property type="match status" value="1"/>
</dbReference>
<feature type="binding site" evidence="7">
    <location>
        <position position="243"/>
    </location>
    <ligand>
        <name>glycerol</name>
        <dbReference type="ChEBI" id="CHEBI:17754"/>
    </ligand>
</feature>
<keyword evidence="4 7" id="KW-0418">Kinase</keyword>
<comment type="function">
    <text evidence="7">Key enzyme in the regulation of glycerol uptake and metabolism. Catalyzes the phosphorylation of glycerol to yield sn-glycerol 3-phosphate.</text>
</comment>
<protein>
    <recommendedName>
        <fullName evidence="7">Glycerol kinase</fullName>
        <ecNumber evidence="7">2.7.1.30</ecNumber>
    </recommendedName>
    <alternativeName>
        <fullName evidence="7">ATP:glycerol 3-phosphotransferase</fullName>
    </alternativeName>
    <alternativeName>
        <fullName evidence="7">Glycerokinase</fullName>
        <shortName evidence="7">GK</shortName>
    </alternativeName>
</protein>
<evidence type="ECO:0000259" key="9">
    <source>
        <dbReference type="Pfam" id="PF00370"/>
    </source>
</evidence>
<evidence type="ECO:0000256" key="7">
    <source>
        <dbReference type="HAMAP-Rule" id="MF_00186"/>
    </source>
</evidence>
<dbReference type="GO" id="GO:0004370">
    <property type="term" value="F:glycerol kinase activity"/>
    <property type="evidence" value="ECO:0007669"/>
    <property type="project" value="UniProtKB-EC"/>
</dbReference>
<feature type="domain" description="Carbohydrate kinase FGGY C-terminal" evidence="10">
    <location>
        <begin position="259"/>
        <end position="447"/>
    </location>
</feature>
<feature type="binding site" evidence="7">
    <location>
        <position position="82"/>
    </location>
    <ligand>
        <name>glycerol</name>
        <dbReference type="ChEBI" id="CHEBI:17754"/>
    </ligand>
</feature>
<feature type="binding site" evidence="7">
    <location>
        <position position="134"/>
    </location>
    <ligand>
        <name>sn-glycerol 3-phosphate</name>
        <dbReference type="ChEBI" id="CHEBI:57597"/>
    </ligand>
</feature>
<dbReference type="Proteomes" id="UP001230220">
    <property type="component" value="Unassembled WGS sequence"/>
</dbReference>
<reference evidence="11 12" key="1">
    <citation type="submission" date="2023-07" db="EMBL/GenBank/DDBJ databases">
        <title>Genomic Encyclopedia of Type Strains, Phase IV (KMG-IV): sequencing the most valuable type-strain genomes for metagenomic binning, comparative biology and taxonomic classification.</title>
        <authorList>
            <person name="Goeker M."/>
        </authorList>
    </citation>
    <scope>NUCLEOTIDE SEQUENCE [LARGE SCALE GENOMIC DNA]</scope>
    <source>
        <strain evidence="11 12">DSM 16784</strain>
    </source>
</reference>
<feature type="domain" description="Carbohydrate kinase FGGY N-terminal" evidence="9">
    <location>
        <begin position="4"/>
        <end position="249"/>
    </location>
</feature>
<dbReference type="InterPro" id="IPR043129">
    <property type="entry name" value="ATPase_NBD"/>
</dbReference>
<dbReference type="InterPro" id="IPR000577">
    <property type="entry name" value="Carb_kinase_FGGY"/>
</dbReference>
<feature type="binding site" evidence="7">
    <location>
        <position position="412"/>
    </location>
    <ligand>
        <name>ADP</name>
        <dbReference type="ChEBI" id="CHEBI:456216"/>
    </ligand>
</feature>
<dbReference type="RefSeq" id="WP_307404714.1">
    <property type="nucleotide sequence ID" value="NZ_JAUSUR010000001.1"/>
</dbReference>
<feature type="binding site" evidence="7">
    <location>
        <position position="134"/>
    </location>
    <ligand>
        <name>glycerol</name>
        <dbReference type="ChEBI" id="CHEBI:17754"/>
    </ligand>
</feature>
<gene>
    <name evidence="7" type="primary">glpK</name>
    <name evidence="11" type="ORF">J2S15_000262</name>
</gene>
<comment type="caution">
    <text evidence="11">The sequence shown here is derived from an EMBL/GenBank/DDBJ whole genome shotgun (WGS) entry which is preliminary data.</text>
</comment>
<dbReference type="InterPro" id="IPR018485">
    <property type="entry name" value="FGGY_C"/>
</dbReference>
<dbReference type="SUPFAM" id="SSF53067">
    <property type="entry name" value="Actin-like ATPase domain"/>
    <property type="match status" value="2"/>
</dbReference>
<feature type="binding site" evidence="7">
    <location>
        <position position="408"/>
    </location>
    <ligand>
        <name>ADP</name>
        <dbReference type="ChEBI" id="CHEBI:456216"/>
    </ligand>
</feature>
<accession>A0ABU0DY82</accession>
<evidence type="ECO:0000313" key="11">
    <source>
        <dbReference type="EMBL" id="MDQ0359531.1"/>
    </source>
</evidence>
<dbReference type="InterPro" id="IPR018483">
    <property type="entry name" value="Carb_kinase_FGGY_CS"/>
</dbReference>
<evidence type="ECO:0000313" key="12">
    <source>
        <dbReference type="Proteomes" id="UP001230220"/>
    </source>
</evidence>
<feature type="binding site" evidence="7">
    <location>
        <position position="16"/>
    </location>
    <ligand>
        <name>ADP</name>
        <dbReference type="ChEBI" id="CHEBI:456216"/>
    </ligand>
</feature>
<comment type="subunit">
    <text evidence="7">Homotetramer and homodimer (in equilibrium).</text>
</comment>
<dbReference type="Pfam" id="PF02782">
    <property type="entry name" value="FGGY_C"/>
    <property type="match status" value="1"/>
</dbReference>
<feature type="binding site" evidence="7">
    <location>
        <position position="83"/>
    </location>
    <ligand>
        <name>sn-glycerol 3-phosphate</name>
        <dbReference type="ChEBI" id="CHEBI:57597"/>
    </ligand>
</feature>
<dbReference type="Pfam" id="PF00370">
    <property type="entry name" value="FGGY_N"/>
    <property type="match status" value="1"/>
</dbReference>
<sequence length="494" mass="55890">MKQYILTLDLGTTSIRAMLFNKNSEICAMEQKEFTQFFPNPGWVEQDAEEIWKVTQTLVAGLLVNHKLDLDDVASIGITNQRETAVLWDKETGLPIYHAIVWQSTQTNEICEKLIEQGYEQMVKSKTGLPINSYFSASKIKWMFDHVEEAKKLADENKLLFGTIDTWILWKLTGNHATDYSNASRTMLYNIFEKKWDIELLQLFQIPESVLPEVKDTSGLFGVTNKEAFFQHEIPITALVGDQQASLYGHGCFDKGIVKNTYGTGCFMLMNTKQTPVISKSGLLTTIAWGMNGTIDYAIEGSIFVAGSAVQWLRDSLQMIQNAAESEQYAKQIENNNGVYLVPAFVGLGSPYWDQDAKGAILGLTRGSGKAEIVRATLESIAYQTRDVLEVMIQECECDLKELRVDGGAVMNELLMQFQSDILNVSIDVAKHQETTALGAAYLSGLASGFWASQEDILKYRQVQRQYQPQMNQKNREYYYEQWKKAVKTVMMFK</sequence>
<dbReference type="EMBL" id="JAUSUR010000001">
    <property type="protein sequence ID" value="MDQ0359531.1"/>
    <property type="molecule type" value="Genomic_DNA"/>
</dbReference>
<evidence type="ECO:0000256" key="6">
    <source>
        <dbReference type="ARBA" id="ARBA00022840"/>
    </source>
</evidence>
<feature type="binding site" evidence="7">
    <location>
        <position position="264"/>
    </location>
    <ligand>
        <name>ADP</name>
        <dbReference type="ChEBI" id="CHEBI:456216"/>
    </ligand>
</feature>
<feature type="binding site" evidence="7">
    <location>
        <position position="242"/>
    </location>
    <ligand>
        <name>glycerol</name>
        <dbReference type="ChEBI" id="CHEBI:17754"/>
    </ligand>
</feature>
<dbReference type="NCBIfam" id="NF000756">
    <property type="entry name" value="PRK00047.1"/>
    <property type="match status" value="1"/>
</dbReference>
<dbReference type="PANTHER" id="PTHR10196">
    <property type="entry name" value="SUGAR KINASE"/>
    <property type="match status" value="1"/>
</dbReference>
<organism evidence="11 12">
    <name type="scientific">Breznakia pachnodae</name>
    <dbReference type="NCBI Taxonomy" id="265178"/>
    <lineage>
        <taxon>Bacteria</taxon>
        <taxon>Bacillati</taxon>
        <taxon>Bacillota</taxon>
        <taxon>Erysipelotrichia</taxon>
        <taxon>Erysipelotrichales</taxon>
        <taxon>Erysipelotrichaceae</taxon>
        <taxon>Breznakia</taxon>
    </lineage>
</organism>
<feature type="binding site" evidence="7">
    <location>
        <position position="12"/>
    </location>
    <ligand>
        <name>sn-glycerol 3-phosphate</name>
        <dbReference type="ChEBI" id="CHEBI:57597"/>
    </ligand>
</feature>
<comment type="activity regulation">
    <text evidence="7">Activated by phosphorylation and inhibited by fructose 1,6-bisphosphate (FBP).</text>
</comment>
<keyword evidence="3 7" id="KW-0547">Nucleotide-binding</keyword>
<dbReference type="CDD" id="cd07786">
    <property type="entry name" value="FGGY_EcGK_like"/>
    <property type="match status" value="1"/>
</dbReference>
<feature type="binding site" evidence="7">
    <location>
        <position position="307"/>
    </location>
    <ligand>
        <name>ADP</name>
        <dbReference type="ChEBI" id="CHEBI:456216"/>
    </ligand>
</feature>
<feature type="binding site" evidence="7">
    <location>
        <position position="83"/>
    </location>
    <ligand>
        <name>glycerol</name>
        <dbReference type="ChEBI" id="CHEBI:17754"/>
    </ligand>
</feature>
<dbReference type="InterPro" id="IPR018484">
    <property type="entry name" value="FGGY_N"/>
</dbReference>
<dbReference type="EC" id="2.7.1.30" evidence="7"/>
<comment type="catalytic activity">
    <reaction evidence="7">
        <text>glycerol + ATP = sn-glycerol 3-phosphate + ADP + H(+)</text>
        <dbReference type="Rhea" id="RHEA:21644"/>
        <dbReference type="ChEBI" id="CHEBI:15378"/>
        <dbReference type="ChEBI" id="CHEBI:17754"/>
        <dbReference type="ChEBI" id="CHEBI:30616"/>
        <dbReference type="ChEBI" id="CHEBI:57597"/>
        <dbReference type="ChEBI" id="CHEBI:456216"/>
        <dbReference type="EC" id="2.7.1.30"/>
    </reaction>
</comment>
<keyword evidence="12" id="KW-1185">Reference proteome</keyword>
<dbReference type="PANTHER" id="PTHR10196:SF69">
    <property type="entry name" value="GLYCEROL KINASE"/>
    <property type="match status" value="1"/>
</dbReference>
<evidence type="ECO:0000256" key="5">
    <source>
        <dbReference type="ARBA" id="ARBA00022798"/>
    </source>
</evidence>
<dbReference type="InterPro" id="IPR005999">
    <property type="entry name" value="Glycerol_kin"/>
</dbReference>
<keyword evidence="6 7" id="KW-0067">ATP-binding</keyword>
<name>A0ABU0DY82_9FIRM</name>
<feature type="binding site" evidence="7">
    <location>
        <position position="82"/>
    </location>
    <ligand>
        <name>sn-glycerol 3-phosphate</name>
        <dbReference type="ChEBI" id="CHEBI:57597"/>
    </ligand>
</feature>
<feature type="binding site" evidence="7">
    <location>
        <position position="264"/>
    </location>
    <ligand>
        <name>ATP</name>
        <dbReference type="ChEBI" id="CHEBI:30616"/>
    </ligand>
</feature>
<feature type="binding site" evidence="7">
    <location>
        <position position="12"/>
    </location>
    <ligand>
        <name>ATP</name>
        <dbReference type="ChEBI" id="CHEBI:30616"/>
    </ligand>
</feature>
<dbReference type="PROSITE" id="PS00445">
    <property type="entry name" value="FGGY_KINASES_2"/>
    <property type="match status" value="1"/>
</dbReference>
<dbReference type="NCBIfam" id="TIGR01311">
    <property type="entry name" value="glycerol_kin"/>
    <property type="match status" value="1"/>
</dbReference>
<dbReference type="Gene3D" id="3.30.420.40">
    <property type="match status" value="2"/>
</dbReference>
<feature type="binding site" evidence="7">
    <location>
        <position position="13"/>
    </location>
    <ligand>
        <name>ATP</name>
        <dbReference type="ChEBI" id="CHEBI:30616"/>
    </ligand>
</feature>
<keyword evidence="5 7" id="KW-0319">Glycerol metabolism</keyword>
<feature type="binding site" evidence="7">
    <location>
        <position position="311"/>
    </location>
    <ligand>
        <name>ATP</name>
        <dbReference type="ChEBI" id="CHEBI:30616"/>
    </ligand>
</feature>